<comment type="similarity">
    <text evidence="1">Belongs to the LysR transcriptional regulatory family.</text>
</comment>
<gene>
    <name evidence="6" type="ORF">ACFSKO_06955</name>
</gene>
<dbReference type="InterPro" id="IPR000847">
    <property type="entry name" value="LysR_HTH_N"/>
</dbReference>
<keyword evidence="3" id="KW-0238">DNA-binding</keyword>
<dbReference type="PROSITE" id="PS50931">
    <property type="entry name" value="HTH_LYSR"/>
    <property type="match status" value="1"/>
</dbReference>
<dbReference type="InterPro" id="IPR058163">
    <property type="entry name" value="LysR-type_TF_proteobact-type"/>
</dbReference>
<dbReference type="Gene3D" id="1.10.10.10">
    <property type="entry name" value="Winged helix-like DNA-binding domain superfamily/Winged helix DNA-binding domain"/>
    <property type="match status" value="1"/>
</dbReference>
<evidence type="ECO:0000256" key="1">
    <source>
        <dbReference type="ARBA" id="ARBA00009437"/>
    </source>
</evidence>
<dbReference type="PANTHER" id="PTHR30537">
    <property type="entry name" value="HTH-TYPE TRANSCRIPTIONAL REGULATOR"/>
    <property type="match status" value="1"/>
</dbReference>
<dbReference type="Gene3D" id="3.40.190.290">
    <property type="match status" value="1"/>
</dbReference>
<dbReference type="RefSeq" id="WP_380249852.1">
    <property type="nucleotide sequence ID" value="NZ_JBHUII010000003.1"/>
</dbReference>
<evidence type="ECO:0000256" key="3">
    <source>
        <dbReference type="ARBA" id="ARBA00023125"/>
    </source>
</evidence>
<evidence type="ECO:0000259" key="5">
    <source>
        <dbReference type="PROSITE" id="PS50931"/>
    </source>
</evidence>
<name>A0ABW5BKX2_9PROT</name>
<dbReference type="InterPro" id="IPR036390">
    <property type="entry name" value="WH_DNA-bd_sf"/>
</dbReference>
<dbReference type="Pfam" id="PF00126">
    <property type="entry name" value="HTH_1"/>
    <property type="match status" value="1"/>
</dbReference>
<dbReference type="SUPFAM" id="SSF46785">
    <property type="entry name" value="Winged helix' DNA-binding domain"/>
    <property type="match status" value="1"/>
</dbReference>
<keyword evidence="2" id="KW-0805">Transcription regulation</keyword>
<protein>
    <submittedName>
        <fullName evidence="6">LysR family transcriptional regulator</fullName>
    </submittedName>
</protein>
<dbReference type="InterPro" id="IPR036388">
    <property type="entry name" value="WH-like_DNA-bd_sf"/>
</dbReference>
<evidence type="ECO:0000313" key="6">
    <source>
        <dbReference type="EMBL" id="MFD2205340.1"/>
    </source>
</evidence>
<dbReference type="Pfam" id="PF03466">
    <property type="entry name" value="LysR_substrate"/>
    <property type="match status" value="1"/>
</dbReference>
<proteinExistence type="inferred from homology"/>
<sequence length="312" mass="34412">MDHLGAITLFCKVVETGSFSEAGRQSNLAPSSVSRRIVDLEGWIGASLFHRTTRKLNLTEVGRLFYEKTQGILLDLEEARVLAANMEGHPSGLVRVTVPASLEQHIVVAISLFQCRWPDVSFGLISTDRQADLVSEGIDVAIRAGNLADSRLKVRKIAEVKRRLCASPQYLTTAPELNCPQDIGKHSCLTLSRKPGYNTWKFTDNNKVVEVQASGGFSANSGNMLVTAARHGRGLILSPDWLLGPSISKGELVDLLPDYSPFPAMTALYAVHTYQRFIPPKVKIFIDFLVERFGDSYDWAQNPAEADLPDLM</sequence>
<accession>A0ABW5BKX2</accession>
<dbReference type="InterPro" id="IPR005119">
    <property type="entry name" value="LysR_subst-bd"/>
</dbReference>
<dbReference type="PANTHER" id="PTHR30537:SF5">
    <property type="entry name" value="HTH-TYPE TRANSCRIPTIONAL ACTIVATOR TTDR-RELATED"/>
    <property type="match status" value="1"/>
</dbReference>
<reference evidence="7" key="1">
    <citation type="journal article" date="2019" name="Int. J. Syst. Evol. Microbiol.">
        <title>The Global Catalogue of Microorganisms (GCM) 10K type strain sequencing project: providing services to taxonomists for standard genome sequencing and annotation.</title>
        <authorList>
            <consortium name="The Broad Institute Genomics Platform"/>
            <consortium name="The Broad Institute Genome Sequencing Center for Infectious Disease"/>
            <person name="Wu L."/>
            <person name="Ma J."/>
        </authorList>
    </citation>
    <scope>NUCLEOTIDE SEQUENCE [LARGE SCALE GENOMIC DNA]</scope>
    <source>
        <strain evidence="7">CGMCC 4.7192</strain>
    </source>
</reference>
<evidence type="ECO:0000256" key="2">
    <source>
        <dbReference type="ARBA" id="ARBA00023015"/>
    </source>
</evidence>
<dbReference type="EMBL" id="JBHUII010000003">
    <property type="protein sequence ID" value="MFD2205340.1"/>
    <property type="molecule type" value="Genomic_DNA"/>
</dbReference>
<feature type="domain" description="HTH lysR-type" evidence="5">
    <location>
        <begin position="1"/>
        <end position="59"/>
    </location>
</feature>
<comment type="caution">
    <text evidence="6">The sequence shown here is derived from an EMBL/GenBank/DDBJ whole genome shotgun (WGS) entry which is preliminary data.</text>
</comment>
<keyword evidence="4" id="KW-0804">Transcription</keyword>
<organism evidence="6 7">
    <name type="scientific">Kiloniella antarctica</name>
    <dbReference type="NCBI Taxonomy" id="1550907"/>
    <lineage>
        <taxon>Bacteria</taxon>
        <taxon>Pseudomonadati</taxon>
        <taxon>Pseudomonadota</taxon>
        <taxon>Alphaproteobacteria</taxon>
        <taxon>Rhodospirillales</taxon>
        <taxon>Kiloniellaceae</taxon>
        <taxon>Kiloniella</taxon>
    </lineage>
</organism>
<evidence type="ECO:0000256" key="4">
    <source>
        <dbReference type="ARBA" id="ARBA00023163"/>
    </source>
</evidence>
<keyword evidence="7" id="KW-1185">Reference proteome</keyword>
<dbReference type="CDD" id="cd08422">
    <property type="entry name" value="PBP2_CrgA_like"/>
    <property type="match status" value="1"/>
</dbReference>
<dbReference type="SUPFAM" id="SSF53850">
    <property type="entry name" value="Periplasmic binding protein-like II"/>
    <property type="match status" value="1"/>
</dbReference>
<dbReference type="Proteomes" id="UP001597294">
    <property type="component" value="Unassembled WGS sequence"/>
</dbReference>
<evidence type="ECO:0000313" key="7">
    <source>
        <dbReference type="Proteomes" id="UP001597294"/>
    </source>
</evidence>